<accession>A0A3N4ZKD8</accession>
<dbReference type="InterPro" id="IPR023346">
    <property type="entry name" value="Lysozyme-like_dom_sf"/>
</dbReference>
<dbReference type="InterPro" id="IPR007137">
    <property type="entry name" value="DUF348"/>
</dbReference>
<evidence type="ECO:0000313" key="4">
    <source>
        <dbReference type="EMBL" id="RPF26112.1"/>
    </source>
</evidence>
<sequence>MARHTAERSGARTPASVPSDPTPGSRRALRTTRDHPTEALPLGQVHRAPAAAAAPTRASGATLKAVRAGMLGVVVVSTGAFTLTQVAAEPADPGDVAVAESGTLALRAGDVASRSEIAGRLALEADGARTFTVAVDGEEREITTTAATLAEALDEAGIVLGADDRVSAPISGAVPAGETVEVTRVTSETVTEETVEPFATVEKDDPTLPEGEREVETEGVEGVSTSTFEILRAGDEELSRTLLASVIASVKVDEVVRVGTKAPEPEPTPAPAAAASSAPAPAPAAATYSGDPRALGRELAAARGWGADQFSCLDALWTKESNWNPLAKNPSSGAYGIPQSLPASKMATVGADYLTNPATQITWGLNYIGDRYGTPCAAWSQSQAVNWY</sequence>
<dbReference type="SMART" id="SM01208">
    <property type="entry name" value="G5"/>
    <property type="match status" value="1"/>
</dbReference>
<keyword evidence="5" id="KW-1185">Reference proteome</keyword>
<feature type="compositionally biased region" description="Basic and acidic residues" evidence="2">
    <location>
        <begin position="202"/>
        <end position="216"/>
    </location>
</feature>
<dbReference type="Pfam" id="PF01464">
    <property type="entry name" value="SLT"/>
    <property type="match status" value="1"/>
</dbReference>
<feature type="compositionally biased region" description="Basic and acidic residues" evidence="2">
    <location>
        <begin position="1"/>
        <end position="10"/>
    </location>
</feature>
<dbReference type="Pfam" id="PF07501">
    <property type="entry name" value="G5"/>
    <property type="match status" value="1"/>
</dbReference>
<gene>
    <name evidence="4" type="ORF">EDD32_0537</name>
</gene>
<evidence type="ECO:0000256" key="2">
    <source>
        <dbReference type="SAM" id="MobiDB-lite"/>
    </source>
</evidence>
<protein>
    <submittedName>
        <fullName evidence="4">Transglycosylase-like protein with SLT domain</fullName>
    </submittedName>
</protein>
<organism evidence="4 5">
    <name type="scientific">Georgenia muralis</name>
    <dbReference type="NCBI Taxonomy" id="154117"/>
    <lineage>
        <taxon>Bacteria</taxon>
        <taxon>Bacillati</taxon>
        <taxon>Actinomycetota</taxon>
        <taxon>Actinomycetes</taxon>
        <taxon>Micrococcales</taxon>
        <taxon>Bogoriellaceae</taxon>
        <taxon>Georgenia</taxon>
    </lineage>
</organism>
<feature type="region of interest" description="Disordered" evidence="2">
    <location>
        <begin position="261"/>
        <end position="289"/>
    </location>
</feature>
<feature type="region of interest" description="Disordered" evidence="2">
    <location>
        <begin position="1"/>
        <end position="55"/>
    </location>
</feature>
<evidence type="ECO:0000259" key="3">
    <source>
        <dbReference type="PROSITE" id="PS51109"/>
    </source>
</evidence>
<dbReference type="SUPFAM" id="SSF53955">
    <property type="entry name" value="Lysozyme-like"/>
    <property type="match status" value="1"/>
</dbReference>
<keyword evidence="1" id="KW-0732">Signal</keyword>
<reference evidence="4 5" key="1">
    <citation type="submission" date="2018-11" db="EMBL/GenBank/DDBJ databases">
        <title>Sequencing the genomes of 1000 actinobacteria strains.</title>
        <authorList>
            <person name="Klenk H.-P."/>
        </authorList>
    </citation>
    <scope>NUCLEOTIDE SEQUENCE [LARGE SCALE GENOMIC DNA]</scope>
    <source>
        <strain evidence="4 5">DSM 14418</strain>
    </source>
</reference>
<feature type="compositionally biased region" description="Low complexity" evidence="2">
    <location>
        <begin position="271"/>
        <end position="287"/>
    </location>
</feature>
<dbReference type="Proteomes" id="UP000280726">
    <property type="component" value="Unassembled WGS sequence"/>
</dbReference>
<dbReference type="AlphaFoldDB" id="A0A3N4ZKD8"/>
<feature type="domain" description="G5" evidence="3">
    <location>
        <begin position="182"/>
        <end position="262"/>
    </location>
</feature>
<dbReference type="RefSeq" id="WP_123914377.1">
    <property type="nucleotide sequence ID" value="NZ_RKRA01000001.1"/>
</dbReference>
<dbReference type="Pfam" id="PF03990">
    <property type="entry name" value="DUF348"/>
    <property type="match status" value="1"/>
</dbReference>
<evidence type="ECO:0000256" key="1">
    <source>
        <dbReference type="ARBA" id="ARBA00022729"/>
    </source>
</evidence>
<feature type="region of interest" description="Disordered" evidence="2">
    <location>
        <begin position="202"/>
        <end position="221"/>
    </location>
</feature>
<comment type="caution">
    <text evidence="4">The sequence shown here is derived from an EMBL/GenBank/DDBJ whole genome shotgun (WGS) entry which is preliminary data.</text>
</comment>
<dbReference type="Gene3D" id="1.10.530.10">
    <property type="match status" value="1"/>
</dbReference>
<name>A0A3N4ZKD8_9MICO</name>
<dbReference type="InterPro" id="IPR008258">
    <property type="entry name" value="Transglycosylase_SLT_dom_1"/>
</dbReference>
<dbReference type="EMBL" id="RKRA01000001">
    <property type="protein sequence ID" value="RPF26112.1"/>
    <property type="molecule type" value="Genomic_DNA"/>
</dbReference>
<dbReference type="OrthoDB" id="9766277at2"/>
<dbReference type="PROSITE" id="PS51109">
    <property type="entry name" value="G5"/>
    <property type="match status" value="1"/>
</dbReference>
<evidence type="ECO:0000313" key="5">
    <source>
        <dbReference type="Proteomes" id="UP000280726"/>
    </source>
</evidence>
<dbReference type="Gene3D" id="2.20.230.10">
    <property type="entry name" value="Resuscitation-promoting factor rpfb"/>
    <property type="match status" value="1"/>
</dbReference>
<proteinExistence type="predicted"/>
<dbReference type="InterPro" id="IPR011098">
    <property type="entry name" value="G5_dom"/>
</dbReference>